<evidence type="ECO:0000313" key="6">
    <source>
        <dbReference type="EMBL" id="OOF98445.1"/>
    </source>
</evidence>
<keyword evidence="2" id="KW-0804">Transcription</keyword>
<protein>
    <recommendedName>
        <fullName evidence="5">Xylanolytic transcriptional activator regulatory domain-containing protein</fullName>
    </recommendedName>
</protein>
<dbReference type="VEuPathDB" id="FungiDB:ASPCADRAFT_205666"/>
<evidence type="ECO:0000256" key="4">
    <source>
        <dbReference type="SAM" id="MobiDB-lite"/>
    </source>
</evidence>
<dbReference type="GO" id="GO:0003677">
    <property type="term" value="F:DNA binding"/>
    <property type="evidence" value="ECO:0007669"/>
    <property type="project" value="InterPro"/>
</dbReference>
<keyword evidence="7" id="KW-1185">Reference proteome</keyword>
<name>A0A1R3RVB2_ASPC5</name>
<dbReference type="AlphaFoldDB" id="A0A1R3RVB2"/>
<proteinExistence type="predicted"/>
<sequence length="640" mass="73039">MSTRRKKPNGALLPDRHQADDDDQAHRAAAASSITAPNYHEDLLHDLFEVVRSTDPDHAPALLDMIRNHASLDDVRAYLDRALARARATAADRDAVDQLEGLRRGIEVESEPPRFRPQIMDIRYLCGSAPFRVPAKPWTSVTDDDDLVSHLVSLYLIWDYPFFAFFDNRTFIKHMAMGLVESDFCSPFLVNALLANACYYSQYTEAYTVPGDVRTKGADFLAEAERHLQSHQFEKGGDIRLASLQAHLLLYERYSLSGHDDWGYTMLHRAIEMAESLGIVNKPNLHLSASQMSEDMIVSIKRTAWGLFQVDTVVHTNFLRPSRVSSVSVERIDRNDTALSDMWTPYPVSNLSRPSYLSLYFDEACKLSFIARDISWNLSRTDTSGMDPDQHKQDLYDQLCDWEGKLPDTFNPTGQPAPHLLLLRMRYHTLAINLCYDRYGVHPLLSESDERTPPDSKGFSAMDIAVSSARAIATLVQALRADYGLEHAHQFAMYAINLALFTLLDQDTFDILDRDFLTLTSAMSIIACRSQLGRSVFHLFKQSVRSRNQGHRVQQSEAVPPGIKELFQQDSQSKTPDRWDRYAEDLTRIDGETSYLDTFQEDRQSTATPGLHEMLEQYERLSVGKEEEWHDRRRREESAF</sequence>
<feature type="region of interest" description="Disordered" evidence="4">
    <location>
        <begin position="1"/>
        <end position="31"/>
    </location>
</feature>
<reference evidence="7" key="1">
    <citation type="journal article" date="2017" name="Genome Biol.">
        <title>Comparative genomics reveals high biological diversity and specific adaptations in the industrially and medically important fungal genus Aspergillus.</title>
        <authorList>
            <person name="de Vries R.P."/>
            <person name="Riley R."/>
            <person name="Wiebenga A."/>
            <person name="Aguilar-Osorio G."/>
            <person name="Amillis S."/>
            <person name="Uchima C.A."/>
            <person name="Anderluh G."/>
            <person name="Asadollahi M."/>
            <person name="Askin M."/>
            <person name="Barry K."/>
            <person name="Battaglia E."/>
            <person name="Bayram O."/>
            <person name="Benocci T."/>
            <person name="Braus-Stromeyer S.A."/>
            <person name="Caldana C."/>
            <person name="Canovas D."/>
            <person name="Cerqueira G.C."/>
            <person name="Chen F."/>
            <person name="Chen W."/>
            <person name="Choi C."/>
            <person name="Clum A."/>
            <person name="Dos Santos R.A."/>
            <person name="Damasio A.R."/>
            <person name="Diallinas G."/>
            <person name="Emri T."/>
            <person name="Fekete E."/>
            <person name="Flipphi M."/>
            <person name="Freyberg S."/>
            <person name="Gallo A."/>
            <person name="Gournas C."/>
            <person name="Habgood R."/>
            <person name="Hainaut M."/>
            <person name="Harispe M.L."/>
            <person name="Henrissat B."/>
            <person name="Hilden K.S."/>
            <person name="Hope R."/>
            <person name="Hossain A."/>
            <person name="Karabika E."/>
            <person name="Karaffa L."/>
            <person name="Karanyi Z."/>
            <person name="Krasevec N."/>
            <person name="Kuo A."/>
            <person name="Kusch H."/>
            <person name="LaButti K."/>
            <person name="Lagendijk E.L."/>
            <person name="Lapidus A."/>
            <person name="Levasseur A."/>
            <person name="Lindquist E."/>
            <person name="Lipzen A."/>
            <person name="Logrieco A.F."/>
            <person name="MacCabe A."/>
            <person name="Maekelae M.R."/>
            <person name="Malavazi I."/>
            <person name="Melin P."/>
            <person name="Meyer V."/>
            <person name="Mielnichuk N."/>
            <person name="Miskei M."/>
            <person name="Molnar A.P."/>
            <person name="Mule G."/>
            <person name="Ngan C.Y."/>
            <person name="Orejas M."/>
            <person name="Orosz E."/>
            <person name="Ouedraogo J.P."/>
            <person name="Overkamp K.M."/>
            <person name="Park H.-S."/>
            <person name="Perrone G."/>
            <person name="Piumi F."/>
            <person name="Punt P.J."/>
            <person name="Ram A.F."/>
            <person name="Ramon A."/>
            <person name="Rauscher S."/>
            <person name="Record E."/>
            <person name="Riano-Pachon D.M."/>
            <person name="Robert V."/>
            <person name="Roehrig J."/>
            <person name="Ruller R."/>
            <person name="Salamov A."/>
            <person name="Salih N.S."/>
            <person name="Samson R.A."/>
            <person name="Sandor E."/>
            <person name="Sanguinetti M."/>
            <person name="Schuetze T."/>
            <person name="Sepcic K."/>
            <person name="Shelest E."/>
            <person name="Sherlock G."/>
            <person name="Sophianopoulou V."/>
            <person name="Squina F.M."/>
            <person name="Sun H."/>
            <person name="Susca A."/>
            <person name="Todd R.B."/>
            <person name="Tsang A."/>
            <person name="Unkles S.E."/>
            <person name="van de Wiele N."/>
            <person name="van Rossen-Uffink D."/>
            <person name="Oliveira J.V."/>
            <person name="Vesth T.C."/>
            <person name="Visser J."/>
            <person name="Yu J.-H."/>
            <person name="Zhou M."/>
            <person name="Andersen M.R."/>
            <person name="Archer D.B."/>
            <person name="Baker S.E."/>
            <person name="Benoit I."/>
            <person name="Brakhage A.A."/>
            <person name="Braus G.H."/>
            <person name="Fischer R."/>
            <person name="Frisvad J.C."/>
            <person name="Goldman G.H."/>
            <person name="Houbraken J."/>
            <person name="Oakley B."/>
            <person name="Pocsi I."/>
            <person name="Scazzocchio C."/>
            <person name="Seiboth B."/>
            <person name="vanKuyk P.A."/>
            <person name="Wortman J."/>
            <person name="Dyer P.S."/>
            <person name="Grigoriev I.V."/>
        </authorList>
    </citation>
    <scope>NUCLEOTIDE SEQUENCE [LARGE SCALE GENOMIC DNA]</scope>
    <source>
        <strain evidence="7">ITEM 5010</strain>
    </source>
</reference>
<accession>A0A1R3RVB2</accession>
<gene>
    <name evidence="6" type="ORF">ASPCADRAFT_205666</name>
</gene>
<dbReference type="Pfam" id="PF04082">
    <property type="entry name" value="Fungal_trans"/>
    <property type="match status" value="1"/>
</dbReference>
<feature type="domain" description="Xylanolytic transcriptional activator regulatory" evidence="5">
    <location>
        <begin position="153"/>
        <end position="333"/>
    </location>
</feature>
<evidence type="ECO:0000256" key="1">
    <source>
        <dbReference type="ARBA" id="ARBA00023015"/>
    </source>
</evidence>
<dbReference type="CDD" id="cd12148">
    <property type="entry name" value="fungal_TF_MHR"/>
    <property type="match status" value="1"/>
</dbReference>
<evidence type="ECO:0000313" key="7">
    <source>
        <dbReference type="Proteomes" id="UP000188318"/>
    </source>
</evidence>
<dbReference type="InterPro" id="IPR007219">
    <property type="entry name" value="XnlR_reg_dom"/>
</dbReference>
<dbReference type="InterPro" id="IPR053187">
    <property type="entry name" value="Notoamide_regulator"/>
</dbReference>
<dbReference type="EMBL" id="KV907496">
    <property type="protein sequence ID" value="OOF98445.1"/>
    <property type="molecule type" value="Genomic_DNA"/>
</dbReference>
<dbReference type="GO" id="GO:0008270">
    <property type="term" value="F:zinc ion binding"/>
    <property type="evidence" value="ECO:0007669"/>
    <property type="project" value="InterPro"/>
</dbReference>
<dbReference type="PANTHER" id="PTHR47256:SF5">
    <property type="entry name" value="ZN(II)2CYS6 TRANSCRIPTION FACTOR (EUROFUNG)"/>
    <property type="match status" value="1"/>
</dbReference>
<evidence type="ECO:0000256" key="3">
    <source>
        <dbReference type="ARBA" id="ARBA00023242"/>
    </source>
</evidence>
<evidence type="ECO:0000259" key="5">
    <source>
        <dbReference type="Pfam" id="PF04082"/>
    </source>
</evidence>
<dbReference type="OrthoDB" id="2593732at2759"/>
<keyword evidence="3" id="KW-0539">Nucleus</keyword>
<keyword evidence="1" id="KW-0805">Transcription regulation</keyword>
<dbReference type="PANTHER" id="PTHR47256">
    <property type="entry name" value="ZN(II)2CYS6 TRANSCRIPTION FACTOR (EUROFUNG)-RELATED"/>
    <property type="match status" value="1"/>
</dbReference>
<evidence type="ECO:0000256" key="2">
    <source>
        <dbReference type="ARBA" id="ARBA00023163"/>
    </source>
</evidence>
<dbReference type="GO" id="GO:0006351">
    <property type="term" value="P:DNA-templated transcription"/>
    <property type="evidence" value="ECO:0007669"/>
    <property type="project" value="InterPro"/>
</dbReference>
<organism evidence="6 7">
    <name type="scientific">Aspergillus carbonarius (strain ITEM 5010)</name>
    <dbReference type="NCBI Taxonomy" id="602072"/>
    <lineage>
        <taxon>Eukaryota</taxon>
        <taxon>Fungi</taxon>
        <taxon>Dikarya</taxon>
        <taxon>Ascomycota</taxon>
        <taxon>Pezizomycotina</taxon>
        <taxon>Eurotiomycetes</taxon>
        <taxon>Eurotiomycetidae</taxon>
        <taxon>Eurotiales</taxon>
        <taxon>Aspergillaceae</taxon>
        <taxon>Aspergillus</taxon>
        <taxon>Aspergillus subgen. Circumdati</taxon>
    </lineage>
</organism>
<dbReference type="Proteomes" id="UP000188318">
    <property type="component" value="Unassembled WGS sequence"/>
</dbReference>
<dbReference type="OMA" id="LANACYY"/>